<feature type="signal peptide" evidence="2">
    <location>
        <begin position="1"/>
        <end position="22"/>
    </location>
</feature>
<organism evidence="3 4">
    <name type="scientific">Actinomadura rubrisoli</name>
    <dbReference type="NCBI Taxonomy" id="2530368"/>
    <lineage>
        <taxon>Bacteria</taxon>
        <taxon>Bacillati</taxon>
        <taxon>Actinomycetota</taxon>
        <taxon>Actinomycetes</taxon>
        <taxon>Streptosporangiales</taxon>
        <taxon>Thermomonosporaceae</taxon>
        <taxon>Actinomadura</taxon>
    </lineage>
</organism>
<feature type="chain" id="PRO_5038751246" description="Lipoprotein" evidence="2">
    <location>
        <begin position="23"/>
        <end position="147"/>
    </location>
</feature>
<dbReference type="AlphaFoldDB" id="A0A4R5BF76"/>
<dbReference type="PROSITE" id="PS51257">
    <property type="entry name" value="PROKAR_LIPOPROTEIN"/>
    <property type="match status" value="1"/>
</dbReference>
<protein>
    <recommendedName>
        <fullName evidence="5">Lipoprotein</fullName>
    </recommendedName>
</protein>
<feature type="region of interest" description="Disordered" evidence="1">
    <location>
        <begin position="127"/>
        <end position="147"/>
    </location>
</feature>
<dbReference type="Proteomes" id="UP000294513">
    <property type="component" value="Unassembled WGS sequence"/>
</dbReference>
<dbReference type="RefSeq" id="WP_131896533.1">
    <property type="nucleotide sequence ID" value="NZ_SMKU01000126.1"/>
</dbReference>
<gene>
    <name evidence="3" type="ORF">E1298_22945</name>
</gene>
<reference evidence="3 4" key="1">
    <citation type="submission" date="2019-03" db="EMBL/GenBank/DDBJ databases">
        <title>Draft genome sequences of novel Actinobacteria.</title>
        <authorList>
            <person name="Sahin N."/>
            <person name="Ay H."/>
            <person name="Saygin H."/>
        </authorList>
    </citation>
    <scope>NUCLEOTIDE SEQUENCE [LARGE SCALE GENOMIC DNA]</scope>
    <source>
        <strain evidence="3 4">H3C3</strain>
    </source>
</reference>
<keyword evidence="2" id="KW-0732">Signal</keyword>
<sequence length="147" mass="15002">MAAMRTRRLLLALLVPSAAALAACGTGASADPADPAVKPGTAFTLAPGRTARLEGGALTVRFDDVKNDSRCPANVHCVWAGDATVTVTITAGKAAPAPRELHVTGTSAKSAAVPGYVVSLVGLAPERKTDKPVPSGDYRAQLRIDKS</sequence>
<name>A0A4R5BF76_9ACTN</name>
<dbReference type="EMBL" id="SMKU01000126">
    <property type="protein sequence ID" value="TDD82292.1"/>
    <property type="molecule type" value="Genomic_DNA"/>
</dbReference>
<evidence type="ECO:0000313" key="3">
    <source>
        <dbReference type="EMBL" id="TDD82292.1"/>
    </source>
</evidence>
<evidence type="ECO:0008006" key="5">
    <source>
        <dbReference type="Google" id="ProtNLM"/>
    </source>
</evidence>
<evidence type="ECO:0000256" key="2">
    <source>
        <dbReference type="SAM" id="SignalP"/>
    </source>
</evidence>
<comment type="caution">
    <text evidence="3">The sequence shown here is derived from an EMBL/GenBank/DDBJ whole genome shotgun (WGS) entry which is preliminary data.</text>
</comment>
<proteinExistence type="predicted"/>
<keyword evidence="4" id="KW-1185">Reference proteome</keyword>
<evidence type="ECO:0000313" key="4">
    <source>
        <dbReference type="Proteomes" id="UP000294513"/>
    </source>
</evidence>
<evidence type="ECO:0000256" key="1">
    <source>
        <dbReference type="SAM" id="MobiDB-lite"/>
    </source>
</evidence>
<dbReference type="OrthoDB" id="163809at2"/>
<accession>A0A4R5BF76</accession>